<organism evidence="2 3">
    <name type="scientific">Gossypium barbadense</name>
    <name type="common">Sea Island cotton</name>
    <name type="synonym">Hibiscus barbadensis</name>
    <dbReference type="NCBI Taxonomy" id="3634"/>
    <lineage>
        <taxon>Eukaryota</taxon>
        <taxon>Viridiplantae</taxon>
        <taxon>Streptophyta</taxon>
        <taxon>Embryophyta</taxon>
        <taxon>Tracheophyta</taxon>
        <taxon>Spermatophyta</taxon>
        <taxon>Magnoliopsida</taxon>
        <taxon>eudicotyledons</taxon>
        <taxon>Gunneridae</taxon>
        <taxon>Pentapetalae</taxon>
        <taxon>rosids</taxon>
        <taxon>malvids</taxon>
        <taxon>Malvales</taxon>
        <taxon>Malvaceae</taxon>
        <taxon>Malvoideae</taxon>
        <taxon>Gossypium</taxon>
    </lineage>
</organism>
<accession>A0A2P5XY51</accession>
<feature type="compositionally biased region" description="Basic and acidic residues" evidence="1">
    <location>
        <begin position="92"/>
        <end position="120"/>
    </location>
</feature>
<dbReference type="OrthoDB" id="10435844at2759"/>
<name>A0A2P5XY51_GOSBA</name>
<gene>
    <name evidence="2" type="ORF">GOBAR_AA12372</name>
</gene>
<feature type="region of interest" description="Disordered" evidence="1">
    <location>
        <begin position="92"/>
        <end position="125"/>
    </location>
</feature>
<evidence type="ECO:0000256" key="1">
    <source>
        <dbReference type="SAM" id="MobiDB-lite"/>
    </source>
</evidence>
<feature type="compositionally biased region" description="Basic and acidic residues" evidence="1">
    <location>
        <begin position="1"/>
        <end position="13"/>
    </location>
</feature>
<feature type="region of interest" description="Disordered" evidence="1">
    <location>
        <begin position="316"/>
        <end position="340"/>
    </location>
</feature>
<evidence type="ECO:0000313" key="3">
    <source>
        <dbReference type="Proteomes" id="UP000239757"/>
    </source>
</evidence>
<reference evidence="2 3" key="1">
    <citation type="submission" date="2015-01" db="EMBL/GenBank/DDBJ databases">
        <title>Genome of allotetraploid Gossypium barbadense reveals genomic plasticity and fiber elongation in cotton evolution.</title>
        <authorList>
            <person name="Chen X."/>
            <person name="Liu X."/>
            <person name="Zhao B."/>
            <person name="Zheng H."/>
            <person name="Hu Y."/>
            <person name="Lu G."/>
            <person name="Yang C."/>
            <person name="Chen J."/>
            <person name="Shan C."/>
            <person name="Zhang L."/>
            <person name="Zhou Y."/>
            <person name="Wang L."/>
            <person name="Guo W."/>
            <person name="Bai Y."/>
            <person name="Ruan J."/>
            <person name="Shangguan X."/>
            <person name="Mao Y."/>
            <person name="Jiang J."/>
            <person name="Zhu Y."/>
            <person name="Lei J."/>
            <person name="Kang H."/>
            <person name="Chen S."/>
            <person name="He X."/>
            <person name="Wang R."/>
            <person name="Wang Y."/>
            <person name="Chen J."/>
            <person name="Wang L."/>
            <person name="Yu S."/>
            <person name="Wang B."/>
            <person name="Wei J."/>
            <person name="Song S."/>
            <person name="Lu X."/>
            <person name="Gao Z."/>
            <person name="Gu W."/>
            <person name="Deng X."/>
            <person name="Ma D."/>
            <person name="Wang S."/>
            <person name="Liang W."/>
            <person name="Fang L."/>
            <person name="Cai C."/>
            <person name="Zhu X."/>
            <person name="Zhou B."/>
            <person name="Zhang Y."/>
            <person name="Chen Z."/>
            <person name="Xu S."/>
            <person name="Zhu R."/>
            <person name="Wang S."/>
            <person name="Zhang T."/>
            <person name="Zhao G."/>
        </authorList>
    </citation>
    <scope>NUCLEOTIDE SEQUENCE [LARGE SCALE GENOMIC DNA]</scope>
    <source>
        <strain evidence="3">cv. Xinhai21</strain>
        <tissue evidence="2">Leaf</tissue>
    </source>
</reference>
<protein>
    <submittedName>
        <fullName evidence="2">Uncharacterized protein</fullName>
    </submittedName>
</protein>
<dbReference type="Proteomes" id="UP000239757">
    <property type="component" value="Unassembled WGS sequence"/>
</dbReference>
<feature type="compositionally biased region" description="Basic and acidic residues" evidence="1">
    <location>
        <begin position="35"/>
        <end position="47"/>
    </location>
</feature>
<feature type="region of interest" description="Disordered" evidence="1">
    <location>
        <begin position="1"/>
        <end position="56"/>
    </location>
</feature>
<evidence type="ECO:0000313" key="2">
    <source>
        <dbReference type="EMBL" id="PPS08274.1"/>
    </source>
</evidence>
<proteinExistence type="predicted"/>
<sequence>MGKDSALPEKSPENHSIVDVGQEKEDESYGPWIIVERRQRQKSKDNGQHTYGNIEREKEGLRTRVLINRNSNFEINDRDLIALRQKKGKDIIAENSSSKERVESDNDRQNMESKNNDKAKMLGPKINLNPLFKDGGLIVESSKERMEPDNDRLPRELKKNGKVKLVDPKTSLDLAIKDGQEVIAQNVLVGGSSSNTSSAMGKVSNFAVVGSLMEGQPNAEVVVEVGSLDSDKHSAVVFSQSKDKNSTPTVLKANLSLNQGLILGSRGGVKAKSRGALKKFNKIHVNSGSRFKSNGNQRVLLKDSMAHLAENISSLIGDKSSSNGYFGDEEQQREGSLIGQ</sequence>
<dbReference type="EMBL" id="KZ664033">
    <property type="protein sequence ID" value="PPS08274.1"/>
    <property type="molecule type" value="Genomic_DNA"/>
</dbReference>
<dbReference type="AlphaFoldDB" id="A0A2P5XY51"/>